<reference evidence="1" key="1">
    <citation type="submission" date="2022-03" db="EMBL/GenBank/DDBJ databases">
        <title>Genomic Encyclopedia of Type Strains, Phase III (KMG-III): the genomes of soil and plant-associated and newly described type strains.</title>
        <authorList>
            <person name="Whitman W."/>
        </authorList>
    </citation>
    <scope>NUCLEOTIDE SEQUENCE</scope>
    <source>
        <strain evidence="1">ANL 6-2</strain>
    </source>
</reference>
<proteinExistence type="predicted"/>
<dbReference type="InterPro" id="IPR003749">
    <property type="entry name" value="ThiS/MoaD-like"/>
</dbReference>
<dbReference type="PANTHER" id="PTHR34472:SF1">
    <property type="entry name" value="SULFUR CARRIER PROTEIN THIS"/>
    <property type="match status" value="1"/>
</dbReference>
<organism evidence="1 2">
    <name type="scientific">Natronocella acetinitrilica</name>
    <dbReference type="NCBI Taxonomy" id="414046"/>
    <lineage>
        <taxon>Bacteria</taxon>
        <taxon>Pseudomonadati</taxon>
        <taxon>Pseudomonadota</taxon>
        <taxon>Gammaproteobacteria</taxon>
        <taxon>Chromatiales</taxon>
        <taxon>Ectothiorhodospiraceae</taxon>
        <taxon>Natronocella</taxon>
    </lineage>
</organism>
<sequence>MTDSTTTTQINVTVNGQALCLPMGTSVRELIEQRGFPEHGIAIAVNREVIPRSRHPDHVLQNGDAVDVVQAVGGG</sequence>
<dbReference type="NCBIfam" id="TIGR01683">
    <property type="entry name" value="thiS"/>
    <property type="match status" value="1"/>
</dbReference>
<dbReference type="CDD" id="cd00565">
    <property type="entry name" value="Ubl_ThiS"/>
    <property type="match status" value="1"/>
</dbReference>
<dbReference type="AlphaFoldDB" id="A0AAE3G8L6"/>
<evidence type="ECO:0000313" key="1">
    <source>
        <dbReference type="EMBL" id="MCP1677033.1"/>
    </source>
</evidence>
<evidence type="ECO:0000313" key="2">
    <source>
        <dbReference type="Proteomes" id="UP001205843"/>
    </source>
</evidence>
<dbReference type="Gene3D" id="3.10.20.30">
    <property type="match status" value="1"/>
</dbReference>
<dbReference type="InterPro" id="IPR016155">
    <property type="entry name" value="Mopterin_synth/thiamin_S_b"/>
</dbReference>
<keyword evidence="2" id="KW-1185">Reference proteome</keyword>
<protein>
    <submittedName>
        <fullName evidence="1">Sulfur carrier protein</fullName>
    </submittedName>
</protein>
<dbReference type="InterPro" id="IPR012675">
    <property type="entry name" value="Beta-grasp_dom_sf"/>
</dbReference>
<dbReference type="Proteomes" id="UP001205843">
    <property type="component" value="Unassembled WGS sequence"/>
</dbReference>
<name>A0AAE3G8L6_9GAMM</name>
<dbReference type="InterPro" id="IPR010035">
    <property type="entry name" value="Thi_S"/>
</dbReference>
<accession>A0AAE3G8L6</accession>
<dbReference type="EMBL" id="JALJXV010000013">
    <property type="protein sequence ID" value="MCP1677033.1"/>
    <property type="molecule type" value="Genomic_DNA"/>
</dbReference>
<comment type="caution">
    <text evidence="1">The sequence shown here is derived from an EMBL/GenBank/DDBJ whole genome shotgun (WGS) entry which is preliminary data.</text>
</comment>
<dbReference type="RefSeq" id="WP_253484908.1">
    <property type="nucleotide sequence ID" value="NZ_JALJXV010000013.1"/>
</dbReference>
<gene>
    <name evidence="1" type="ORF">J2T57_004207</name>
</gene>
<dbReference type="PANTHER" id="PTHR34472">
    <property type="entry name" value="SULFUR CARRIER PROTEIN THIS"/>
    <property type="match status" value="1"/>
</dbReference>
<dbReference type="SUPFAM" id="SSF54285">
    <property type="entry name" value="MoaD/ThiS"/>
    <property type="match status" value="1"/>
</dbReference>
<dbReference type="Pfam" id="PF02597">
    <property type="entry name" value="ThiS"/>
    <property type="match status" value="1"/>
</dbReference>